<dbReference type="AlphaFoldDB" id="A0A4U0WRQ6"/>
<proteinExistence type="predicted"/>
<feature type="compositionally biased region" description="Basic and acidic residues" evidence="1">
    <location>
        <begin position="188"/>
        <end position="211"/>
    </location>
</feature>
<comment type="caution">
    <text evidence="2">The sequence shown here is derived from an EMBL/GenBank/DDBJ whole genome shotgun (WGS) entry which is preliminary data.</text>
</comment>
<dbReference type="InterPro" id="IPR009057">
    <property type="entry name" value="Homeodomain-like_sf"/>
</dbReference>
<evidence type="ECO:0000313" key="2">
    <source>
        <dbReference type="EMBL" id="TKA64355.1"/>
    </source>
</evidence>
<gene>
    <name evidence="2" type="ORF">B0A49_07383</name>
</gene>
<evidence type="ECO:0000256" key="1">
    <source>
        <dbReference type="SAM" id="MobiDB-lite"/>
    </source>
</evidence>
<name>A0A4U0WRQ6_9PEZI</name>
<dbReference type="SUPFAM" id="SSF46689">
    <property type="entry name" value="Homeodomain-like"/>
    <property type="match status" value="1"/>
</dbReference>
<dbReference type="EMBL" id="NAJN01001276">
    <property type="protein sequence ID" value="TKA64355.1"/>
    <property type="molecule type" value="Genomic_DNA"/>
</dbReference>
<sequence>MAPRIPAHIRDQIDTMLRSGARINDIVAATNTAYRTIWKLRKNLQDFGRVTRPRMKRSGRPKLIVETAEQVKLLQFVKDHPTAELDDMVQFIRREEGLVVSLATMSRYLKANGWPQRATKSLAAKTSAQPKAKPAQGPSHAQTGEPQNLSPPSGTSSTSFTKTAIACWKLMTSDLSPVSLFTAEGTEHIRQEDGSPNGEHYDPLREQHARDTSNPGSVFEPSRSHSGTKTGRYKRSDKTAHNPGMKAPLWVEGDEKGIVAFDQ</sequence>
<dbReference type="Proteomes" id="UP000308768">
    <property type="component" value="Unassembled WGS sequence"/>
</dbReference>
<organism evidence="2 3">
    <name type="scientific">Cryomyces minteri</name>
    <dbReference type="NCBI Taxonomy" id="331657"/>
    <lineage>
        <taxon>Eukaryota</taxon>
        <taxon>Fungi</taxon>
        <taxon>Dikarya</taxon>
        <taxon>Ascomycota</taxon>
        <taxon>Pezizomycotina</taxon>
        <taxon>Dothideomycetes</taxon>
        <taxon>Dothideomycetes incertae sedis</taxon>
        <taxon>Cryomyces</taxon>
    </lineage>
</organism>
<evidence type="ECO:0000313" key="3">
    <source>
        <dbReference type="Proteomes" id="UP000308768"/>
    </source>
</evidence>
<feature type="region of interest" description="Disordered" evidence="1">
    <location>
        <begin position="120"/>
        <end position="158"/>
    </location>
</feature>
<reference evidence="2 3" key="1">
    <citation type="submission" date="2017-03" db="EMBL/GenBank/DDBJ databases">
        <title>Genomes of endolithic fungi from Antarctica.</title>
        <authorList>
            <person name="Coleine C."/>
            <person name="Masonjones S."/>
            <person name="Stajich J.E."/>
        </authorList>
    </citation>
    <scope>NUCLEOTIDE SEQUENCE [LARGE SCALE GENOMIC DNA]</scope>
    <source>
        <strain evidence="2 3">CCFEE 5187</strain>
    </source>
</reference>
<dbReference type="OrthoDB" id="3929549at2759"/>
<keyword evidence="3" id="KW-1185">Reference proteome</keyword>
<feature type="region of interest" description="Disordered" evidence="1">
    <location>
        <begin position="188"/>
        <end position="251"/>
    </location>
</feature>
<protein>
    <submittedName>
        <fullName evidence="2">Uncharacterized protein</fullName>
    </submittedName>
</protein>
<feature type="compositionally biased region" description="Polar residues" evidence="1">
    <location>
        <begin position="139"/>
        <end position="148"/>
    </location>
</feature>
<accession>A0A4U0WRQ6</accession>